<keyword evidence="3" id="KW-1185">Reference proteome</keyword>
<proteinExistence type="predicted"/>
<dbReference type="PROSITE" id="PS50943">
    <property type="entry name" value="HTH_CROC1"/>
    <property type="match status" value="1"/>
</dbReference>
<dbReference type="STRING" id="1121302.SAMN02745163_02873"/>
<dbReference type="InterPro" id="IPR001387">
    <property type="entry name" value="Cro/C1-type_HTH"/>
</dbReference>
<dbReference type="SUPFAM" id="SSF47413">
    <property type="entry name" value="lambda repressor-like DNA-binding domains"/>
    <property type="match status" value="1"/>
</dbReference>
<dbReference type="InterPro" id="IPR010982">
    <property type="entry name" value="Lambda_DNA-bd_dom_sf"/>
</dbReference>
<dbReference type="AlphaFoldDB" id="A0A1M6NDM1"/>
<dbReference type="OrthoDB" id="5756833at2"/>
<dbReference type="EMBL" id="FQZB01000012">
    <property type="protein sequence ID" value="SHJ93709.1"/>
    <property type="molecule type" value="Genomic_DNA"/>
</dbReference>
<dbReference type="Gene3D" id="1.10.260.40">
    <property type="entry name" value="lambda repressor-like DNA-binding domains"/>
    <property type="match status" value="1"/>
</dbReference>
<dbReference type="Proteomes" id="UP000184310">
    <property type="component" value="Unassembled WGS sequence"/>
</dbReference>
<reference evidence="2 3" key="1">
    <citation type="submission" date="2016-11" db="EMBL/GenBank/DDBJ databases">
        <authorList>
            <person name="Jaros S."/>
            <person name="Januszkiewicz K."/>
            <person name="Wedrychowicz H."/>
        </authorList>
    </citation>
    <scope>NUCLEOTIDE SEQUENCE [LARGE SCALE GENOMIC DNA]</scope>
    <source>
        <strain evidence="2 3">DSM 21758</strain>
    </source>
</reference>
<dbReference type="CDD" id="cd00093">
    <property type="entry name" value="HTH_XRE"/>
    <property type="match status" value="1"/>
</dbReference>
<dbReference type="SMART" id="SM00530">
    <property type="entry name" value="HTH_XRE"/>
    <property type="match status" value="2"/>
</dbReference>
<gene>
    <name evidence="2" type="ORF">SAMN02745163_02873</name>
</gene>
<feature type="domain" description="HTH cro/C1-type" evidence="1">
    <location>
        <begin position="36"/>
        <end position="87"/>
    </location>
</feature>
<evidence type="ECO:0000259" key="1">
    <source>
        <dbReference type="PROSITE" id="PS50943"/>
    </source>
</evidence>
<sequence>MYTPYSIATKLNNLTFTINTIEQYTLSEYDTFGQRLRKLRKINTLTANKLAIKIGFTTSGILNMEHDKAFPSPNAFIKLLGILGNELILDNYTKYLVSNSNDIIKKWRKDNTINVKDAAKYFNIGENTYRRLEKTTLVTKQLFNKLENKIKKLKFF</sequence>
<organism evidence="2 3">
    <name type="scientific">Clostridium cavendishii DSM 21758</name>
    <dbReference type="NCBI Taxonomy" id="1121302"/>
    <lineage>
        <taxon>Bacteria</taxon>
        <taxon>Bacillati</taxon>
        <taxon>Bacillota</taxon>
        <taxon>Clostridia</taxon>
        <taxon>Eubacteriales</taxon>
        <taxon>Clostridiaceae</taxon>
        <taxon>Clostridium</taxon>
    </lineage>
</organism>
<name>A0A1M6NDM1_9CLOT</name>
<evidence type="ECO:0000313" key="2">
    <source>
        <dbReference type="EMBL" id="SHJ93709.1"/>
    </source>
</evidence>
<evidence type="ECO:0000313" key="3">
    <source>
        <dbReference type="Proteomes" id="UP000184310"/>
    </source>
</evidence>
<accession>A0A1M6NDM1</accession>
<dbReference type="Pfam" id="PF12844">
    <property type="entry name" value="HTH_19"/>
    <property type="match status" value="1"/>
</dbReference>
<dbReference type="GO" id="GO:0003677">
    <property type="term" value="F:DNA binding"/>
    <property type="evidence" value="ECO:0007669"/>
    <property type="project" value="InterPro"/>
</dbReference>
<protein>
    <recommendedName>
        <fullName evidence="1">HTH cro/C1-type domain-containing protein</fullName>
    </recommendedName>
</protein>